<keyword evidence="3" id="KW-1185">Reference proteome</keyword>
<dbReference type="Proteomes" id="UP000619355">
    <property type="component" value="Unassembled WGS sequence"/>
</dbReference>
<evidence type="ECO:0000313" key="3">
    <source>
        <dbReference type="Proteomes" id="UP000619355"/>
    </source>
</evidence>
<dbReference type="EMBL" id="BNBF01000018">
    <property type="protein sequence ID" value="GHG63016.1"/>
    <property type="molecule type" value="Genomic_DNA"/>
</dbReference>
<gene>
    <name evidence="2" type="ORF">GCM10018980_53200</name>
</gene>
<organism evidence="2 3">
    <name type="scientific">Streptomyces capoamus</name>
    <dbReference type="NCBI Taxonomy" id="68183"/>
    <lineage>
        <taxon>Bacteria</taxon>
        <taxon>Bacillati</taxon>
        <taxon>Actinomycetota</taxon>
        <taxon>Actinomycetes</taxon>
        <taxon>Kitasatosporales</taxon>
        <taxon>Streptomycetaceae</taxon>
        <taxon>Streptomyces</taxon>
    </lineage>
</organism>
<sequence>MEVAVHPAHRAAARGAPVRVLFQQRPALQQPVPGEFVEGVGGPVPAHLGEQVVDEGEGVGRVGALHGVRSGRRAGAPLGGHHALQAGVHGAQERPQAGALPAGELAAVPVPAVDPGVQGVGVAADDGHRAAVAVGERRGDRDAEVGEALGGPVAAFDGGRVGGVRVEVVLEEVAAAGGAQPVAAVEETLVDRLTGEGGSRGVQTEQGAQRGRVEDGGWYT</sequence>
<protein>
    <submittedName>
        <fullName evidence="2">Uncharacterized protein</fullName>
    </submittedName>
</protein>
<evidence type="ECO:0000256" key="1">
    <source>
        <dbReference type="SAM" id="MobiDB-lite"/>
    </source>
</evidence>
<reference evidence="3" key="1">
    <citation type="journal article" date="2019" name="Int. J. Syst. Evol. Microbiol.">
        <title>The Global Catalogue of Microorganisms (GCM) 10K type strain sequencing project: providing services to taxonomists for standard genome sequencing and annotation.</title>
        <authorList>
            <consortium name="The Broad Institute Genomics Platform"/>
            <consortium name="The Broad Institute Genome Sequencing Center for Infectious Disease"/>
            <person name="Wu L."/>
            <person name="Ma J."/>
        </authorList>
    </citation>
    <scope>NUCLEOTIDE SEQUENCE [LARGE SCALE GENOMIC DNA]</scope>
    <source>
        <strain evidence="3">JCM 4253</strain>
    </source>
</reference>
<name>A0A919EZR2_9ACTN</name>
<comment type="caution">
    <text evidence="2">The sequence shown here is derived from an EMBL/GenBank/DDBJ whole genome shotgun (WGS) entry which is preliminary data.</text>
</comment>
<accession>A0A919EZR2</accession>
<proteinExistence type="predicted"/>
<feature type="compositionally biased region" description="Basic and acidic residues" evidence="1">
    <location>
        <begin position="211"/>
        <end position="220"/>
    </location>
</feature>
<evidence type="ECO:0000313" key="2">
    <source>
        <dbReference type="EMBL" id="GHG63016.1"/>
    </source>
</evidence>
<feature type="region of interest" description="Disordered" evidence="1">
    <location>
        <begin position="194"/>
        <end position="220"/>
    </location>
</feature>
<dbReference type="AlphaFoldDB" id="A0A919EZR2"/>